<sequence length="103" mass="11502">MKLPGKRIKTMRFCISEKFLLSRHYLDFKLRQHAKKLSGKNEARSSSTPTTNCRDPSPPPISGLLLGNGGSFLAAETAEEKLTLSRIATILKKLNVLSTWQMV</sequence>
<proteinExistence type="predicted"/>
<dbReference type="EMBL" id="JARQZJ010000065">
    <property type="protein sequence ID" value="KAK9880429.1"/>
    <property type="molecule type" value="Genomic_DNA"/>
</dbReference>
<organism evidence="2 3">
    <name type="scientific">Henosepilachna vigintioctopunctata</name>
    <dbReference type="NCBI Taxonomy" id="420089"/>
    <lineage>
        <taxon>Eukaryota</taxon>
        <taxon>Metazoa</taxon>
        <taxon>Ecdysozoa</taxon>
        <taxon>Arthropoda</taxon>
        <taxon>Hexapoda</taxon>
        <taxon>Insecta</taxon>
        <taxon>Pterygota</taxon>
        <taxon>Neoptera</taxon>
        <taxon>Endopterygota</taxon>
        <taxon>Coleoptera</taxon>
        <taxon>Polyphaga</taxon>
        <taxon>Cucujiformia</taxon>
        <taxon>Coccinelloidea</taxon>
        <taxon>Coccinellidae</taxon>
        <taxon>Epilachninae</taxon>
        <taxon>Epilachnini</taxon>
        <taxon>Henosepilachna</taxon>
    </lineage>
</organism>
<comment type="caution">
    <text evidence="2">The sequence shown here is derived from an EMBL/GenBank/DDBJ whole genome shotgun (WGS) entry which is preliminary data.</text>
</comment>
<feature type="compositionally biased region" description="Polar residues" evidence="1">
    <location>
        <begin position="44"/>
        <end position="54"/>
    </location>
</feature>
<accession>A0AAW1UBP2</accession>
<reference evidence="2 3" key="1">
    <citation type="submission" date="2023-03" db="EMBL/GenBank/DDBJ databases">
        <title>Genome insight into feeding habits of ladybird beetles.</title>
        <authorList>
            <person name="Li H.-S."/>
            <person name="Huang Y.-H."/>
            <person name="Pang H."/>
        </authorList>
    </citation>
    <scope>NUCLEOTIDE SEQUENCE [LARGE SCALE GENOMIC DNA]</scope>
    <source>
        <strain evidence="2">SYSU_2023b</strain>
        <tissue evidence="2">Whole body</tissue>
    </source>
</reference>
<evidence type="ECO:0000313" key="3">
    <source>
        <dbReference type="Proteomes" id="UP001431783"/>
    </source>
</evidence>
<gene>
    <name evidence="2" type="ORF">WA026_011676</name>
</gene>
<keyword evidence="3" id="KW-1185">Reference proteome</keyword>
<dbReference type="AlphaFoldDB" id="A0AAW1UBP2"/>
<protein>
    <submittedName>
        <fullName evidence="2">Uncharacterized protein</fullName>
    </submittedName>
</protein>
<feature type="region of interest" description="Disordered" evidence="1">
    <location>
        <begin position="36"/>
        <end position="60"/>
    </location>
</feature>
<dbReference type="Proteomes" id="UP001431783">
    <property type="component" value="Unassembled WGS sequence"/>
</dbReference>
<evidence type="ECO:0000256" key="1">
    <source>
        <dbReference type="SAM" id="MobiDB-lite"/>
    </source>
</evidence>
<name>A0AAW1UBP2_9CUCU</name>
<evidence type="ECO:0000313" key="2">
    <source>
        <dbReference type="EMBL" id="KAK9880429.1"/>
    </source>
</evidence>